<dbReference type="RefSeq" id="WP_319154832.1">
    <property type="nucleotide sequence ID" value="NZ_CP138359.1"/>
</dbReference>
<dbReference type="SUPFAM" id="SSF81853">
    <property type="entry name" value="Family 10 polysaccharide lyase"/>
    <property type="match status" value="1"/>
</dbReference>
<feature type="region of interest" description="Disordered" evidence="1">
    <location>
        <begin position="500"/>
        <end position="537"/>
    </location>
</feature>
<dbReference type="InterPro" id="IPR012669">
    <property type="entry name" value="Pectate_lyase"/>
</dbReference>
<dbReference type="KEGG" id="sbil:SANBI_002119"/>
<name>A0AAF0Z586_9MICO</name>
<dbReference type="EMBL" id="CP138359">
    <property type="protein sequence ID" value="WPF80879.1"/>
    <property type="molecule type" value="Genomic_DNA"/>
</dbReference>
<keyword evidence="3" id="KW-1185">Reference proteome</keyword>
<evidence type="ECO:0000313" key="2">
    <source>
        <dbReference type="EMBL" id="WPF80879.1"/>
    </source>
</evidence>
<evidence type="ECO:0000313" key="3">
    <source>
        <dbReference type="Proteomes" id="UP001304340"/>
    </source>
</evidence>
<proteinExistence type="predicted"/>
<dbReference type="Pfam" id="PF09492">
    <property type="entry name" value="Pec_lyase"/>
    <property type="match status" value="1"/>
</dbReference>
<dbReference type="Proteomes" id="UP001304340">
    <property type="component" value="Chromosome"/>
</dbReference>
<dbReference type="Gene3D" id="1.50.10.20">
    <property type="match status" value="1"/>
</dbReference>
<accession>A0AAF0Z586</accession>
<dbReference type="PROSITE" id="PS51257">
    <property type="entry name" value="PROKAR_LIPOPROTEIN"/>
    <property type="match status" value="1"/>
</dbReference>
<reference evidence="3" key="1">
    <citation type="submission" date="2023-11" db="EMBL/GenBank/DDBJ databases">
        <authorList>
            <person name="Helweg L.P."/>
            <person name="Kiel A."/>
            <person name="Hitz F."/>
            <person name="Ruckert-Reed C."/>
            <person name="Busche T."/>
            <person name="Kaltschmidt B."/>
            <person name="Kaltschmidt C."/>
        </authorList>
    </citation>
    <scope>NUCLEOTIDE SEQUENCE [LARGE SCALE GENOMIC DNA]</scope>
    <source>
        <strain evidence="3">4.1</strain>
    </source>
</reference>
<evidence type="ECO:0008006" key="4">
    <source>
        <dbReference type="Google" id="ProtNLM"/>
    </source>
</evidence>
<organism evidence="2 3">
    <name type="scientific">Sanguibacter biliveldensis</name>
    <dbReference type="NCBI Taxonomy" id="3030830"/>
    <lineage>
        <taxon>Bacteria</taxon>
        <taxon>Bacillati</taxon>
        <taxon>Actinomycetota</taxon>
        <taxon>Actinomycetes</taxon>
        <taxon>Micrococcales</taxon>
        <taxon>Sanguibacteraceae</taxon>
        <taxon>Sanguibacter</taxon>
    </lineage>
</organism>
<sequence length="560" mass="60869">MKNAMTPWRRAGHHRFAGPIVVALALGVVACGPEGAQPSGPDGGTGAATREAALDTMRRATQFMTEDLAYEGGYVWSYLPDRSRQFGEMEAYPTQIWIQPPGTATMGHLYLDAYHATGDEIYYEAATKVGQALAEAQLPTGGWNYMYDFAGEESTQEWYDTIGANGWRLEEFQHYYGNATFDDAGTAESTQLLLRLYTEKDDETFKPALDQAVAFVLESQYPMGGWPQRYPAPAEGFEKDGAPDYTGHVTFNDDVAAENIEILLMAYQALGDDSVLPAVRAAMDAFTVTQQPAPQAGWSLQHTVDDLAPAGARSYEPVSLATHTTASNVEKLLGFYELTGDTSYLDGVPAALDWLDSVRLPEDLWTDDGRQYPTFVELGTNDPLYVHRTGSNVVNGEYVVDKDPAGTIVHYSSFRKIDVLGLRARYEELRAAPVDEVTAGSPLLHQGATIPEYFTTGEISVSDLNVGTLSPADERPSDTEVGELVAGLDDEGYWPTELVSTSNPYAGDGSPTPAEGDYSQTEVGDSTDTSPFTTDDPVVGISTGRYIENMSALVRYVAEG</sequence>
<dbReference type="AlphaFoldDB" id="A0AAF0Z586"/>
<protein>
    <recommendedName>
        <fullName evidence="4">Pectate lyase</fullName>
    </recommendedName>
</protein>
<gene>
    <name evidence="2" type="ORF">SANBI_002119</name>
</gene>
<feature type="compositionally biased region" description="Low complexity" evidence="1">
    <location>
        <begin position="526"/>
        <end position="537"/>
    </location>
</feature>
<evidence type="ECO:0000256" key="1">
    <source>
        <dbReference type="SAM" id="MobiDB-lite"/>
    </source>
</evidence>